<dbReference type="GO" id="GO:0003677">
    <property type="term" value="F:DNA binding"/>
    <property type="evidence" value="ECO:0007669"/>
    <property type="project" value="UniProtKB-KW"/>
</dbReference>
<protein>
    <submittedName>
        <fullName evidence="4">MerR family transcriptional regulator</fullName>
    </submittedName>
</protein>
<dbReference type="PROSITE" id="PS50937">
    <property type="entry name" value="HTH_MERR_2"/>
    <property type="match status" value="1"/>
</dbReference>
<dbReference type="PANTHER" id="PTHR30204">
    <property type="entry name" value="REDOX-CYCLING DRUG-SENSING TRANSCRIPTIONAL ACTIVATOR SOXR"/>
    <property type="match status" value="1"/>
</dbReference>
<evidence type="ECO:0000313" key="4">
    <source>
        <dbReference type="EMBL" id="ATY85296.1"/>
    </source>
</evidence>
<accession>A0A2K8N7H5</accession>
<feature type="coiled-coil region" evidence="2">
    <location>
        <begin position="86"/>
        <end position="123"/>
    </location>
</feature>
<dbReference type="Gene3D" id="1.10.1660.10">
    <property type="match status" value="1"/>
</dbReference>
<feature type="domain" description="HTH merR-type" evidence="3">
    <location>
        <begin position="4"/>
        <end position="71"/>
    </location>
</feature>
<dbReference type="InterPro" id="IPR000551">
    <property type="entry name" value="MerR-type_HTH_dom"/>
</dbReference>
<dbReference type="GO" id="GO:0003700">
    <property type="term" value="F:DNA-binding transcription factor activity"/>
    <property type="evidence" value="ECO:0007669"/>
    <property type="project" value="InterPro"/>
</dbReference>
<organism evidence="4 5">
    <name type="scientific">Kyrpidia spormannii</name>
    <dbReference type="NCBI Taxonomy" id="2055160"/>
    <lineage>
        <taxon>Bacteria</taxon>
        <taxon>Bacillati</taxon>
        <taxon>Bacillota</taxon>
        <taxon>Bacilli</taxon>
        <taxon>Bacillales</taxon>
        <taxon>Alicyclobacillaceae</taxon>
        <taxon>Kyrpidia</taxon>
    </lineage>
</organism>
<keyword evidence="1" id="KW-0238">DNA-binding</keyword>
<evidence type="ECO:0000256" key="1">
    <source>
        <dbReference type="ARBA" id="ARBA00023125"/>
    </source>
</evidence>
<keyword evidence="2" id="KW-0175">Coiled coil</keyword>
<dbReference type="RefSeq" id="WP_013075157.1">
    <property type="nucleotide sequence ID" value="NZ_CP024955.1"/>
</dbReference>
<dbReference type="PANTHER" id="PTHR30204:SF58">
    <property type="entry name" value="HTH-TYPE TRANSCRIPTIONAL REGULATOR YFMP"/>
    <property type="match status" value="1"/>
</dbReference>
<dbReference type="EMBL" id="CP024955">
    <property type="protein sequence ID" value="ATY85296.1"/>
    <property type="molecule type" value="Genomic_DNA"/>
</dbReference>
<dbReference type="Proteomes" id="UP000231932">
    <property type="component" value="Chromosome"/>
</dbReference>
<dbReference type="CDD" id="cd04776">
    <property type="entry name" value="HTH_GnyR"/>
    <property type="match status" value="1"/>
</dbReference>
<evidence type="ECO:0000259" key="3">
    <source>
        <dbReference type="PROSITE" id="PS50937"/>
    </source>
</evidence>
<evidence type="ECO:0000256" key="2">
    <source>
        <dbReference type="SAM" id="Coils"/>
    </source>
</evidence>
<name>A0A2K8N7H5_9BACL</name>
<reference evidence="5" key="1">
    <citation type="submission" date="2017-11" db="EMBL/GenBank/DDBJ databases">
        <title>Complete Genome Sequence of Kyrpidia sp. Strain EA-1, a thermophilic, hydrogen-oxidizing Bacterium, isolated from the Azores.</title>
        <authorList>
            <person name="Reiner J.E."/>
            <person name="Lapp C.J."/>
            <person name="Bunk B."/>
            <person name="Gescher J."/>
        </authorList>
    </citation>
    <scope>NUCLEOTIDE SEQUENCE [LARGE SCALE GENOMIC DNA]</scope>
    <source>
        <strain evidence="5">EA-1</strain>
    </source>
</reference>
<dbReference type="Pfam" id="PF13411">
    <property type="entry name" value="MerR_1"/>
    <property type="match status" value="1"/>
</dbReference>
<dbReference type="AlphaFoldDB" id="A0A2K8N7H5"/>
<gene>
    <name evidence="4" type="ORF">CVV65_10495</name>
</gene>
<proteinExistence type="predicted"/>
<evidence type="ECO:0000313" key="5">
    <source>
        <dbReference type="Proteomes" id="UP000231932"/>
    </source>
</evidence>
<sequence length="131" mass="15670">MSRQYTISDLAQMYDTTTRTIRYYEELGLLRPEREGSRRVYSERDRVRLQLILRGRRLGFHLDEIQELLDLYDLDPTEVYQLREVIRKGDEKLAQIEAQIRDLEAIREELLDLRARMERLLAEKIRGGAES</sequence>
<dbReference type="SMART" id="SM00422">
    <property type="entry name" value="HTH_MERR"/>
    <property type="match status" value="1"/>
</dbReference>
<keyword evidence="5" id="KW-1185">Reference proteome</keyword>
<dbReference type="InterPro" id="IPR047057">
    <property type="entry name" value="MerR_fam"/>
</dbReference>
<dbReference type="InterPro" id="IPR009061">
    <property type="entry name" value="DNA-bd_dom_put_sf"/>
</dbReference>
<dbReference type="OrthoDB" id="9814833at2"/>
<dbReference type="KEGG" id="kyr:CVV65_10495"/>
<dbReference type="SUPFAM" id="SSF46955">
    <property type="entry name" value="Putative DNA-binding domain"/>
    <property type="match status" value="1"/>
</dbReference>